<evidence type="ECO:0000256" key="8">
    <source>
        <dbReference type="ARBA" id="ARBA00022618"/>
    </source>
</evidence>
<evidence type="ECO:0000256" key="14">
    <source>
        <dbReference type="ARBA" id="ARBA00023002"/>
    </source>
</evidence>
<reference evidence="21 22" key="1">
    <citation type="submission" date="2019-03" db="EMBL/GenBank/DDBJ databases">
        <title>Genomic Encyclopedia of Archaeal and Bacterial Type Strains, Phase II (KMG-II): from individual species to whole genera.</title>
        <authorList>
            <person name="Goeker M."/>
        </authorList>
    </citation>
    <scope>NUCLEOTIDE SEQUENCE [LARGE SCALE GENOMIC DNA]</scope>
    <source>
        <strain evidence="21 22">DSM 21537</strain>
    </source>
</reference>
<dbReference type="GO" id="GO:0008762">
    <property type="term" value="F:UDP-N-acetylmuramate dehydrogenase activity"/>
    <property type="evidence" value="ECO:0007669"/>
    <property type="project" value="UniProtKB-UniRule"/>
</dbReference>
<evidence type="ECO:0000259" key="20">
    <source>
        <dbReference type="PROSITE" id="PS51387"/>
    </source>
</evidence>
<dbReference type="SUPFAM" id="SSF56176">
    <property type="entry name" value="FAD-binding/transporter-associated domain-like"/>
    <property type="match status" value="1"/>
</dbReference>
<dbReference type="AlphaFoldDB" id="A0A4R8N257"/>
<dbReference type="Gene3D" id="3.30.43.10">
    <property type="entry name" value="Uridine Diphospho-n-acetylenolpyruvylglucosamine Reductase, domain 2"/>
    <property type="match status" value="1"/>
</dbReference>
<proteinExistence type="inferred from homology"/>
<evidence type="ECO:0000313" key="22">
    <source>
        <dbReference type="Proteomes" id="UP000294684"/>
    </source>
</evidence>
<evidence type="ECO:0000256" key="1">
    <source>
        <dbReference type="ARBA" id="ARBA00001974"/>
    </source>
</evidence>
<dbReference type="InterPro" id="IPR036318">
    <property type="entry name" value="FAD-bd_PCMH-like_sf"/>
</dbReference>
<dbReference type="UniPathway" id="UPA00219"/>
<feature type="active site" evidence="19">
    <location>
        <position position="359"/>
    </location>
</feature>
<keyword evidence="12 19" id="KW-0133">Cell shape</keyword>
<dbReference type="EC" id="1.3.1.98" evidence="5 19"/>
<evidence type="ECO:0000313" key="21">
    <source>
        <dbReference type="EMBL" id="TDY73326.1"/>
    </source>
</evidence>
<dbReference type="GO" id="GO:0005829">
    <property type="term" value="C:cytosol"/>
    <property type="evidence" value="ECO:0007669"/>
    <property type="project" value="TreeGrafter"/>
</dbReference>
<evidence type="ECO:0000256" key="13">
    <source>
        <dbReference type="ARBA" id="ARBA00022984"/>
    </source>
</evidence>
<dbReference type="InterPro" id="IPR016169">
    <property type="entry name" value="FAD-bd_PCMH_sub2"/>
</dbReference>
<dbReference type="NCBIfam" id="NF010478">
    <property type="entry name" value="PRK13903.1"/>
    <property type="match status" value="1"/>
</dbReference>
<dbReference type="InterPro" id="IPR016167">
    <property type="entry name" value="FAD-bd_PCMH_sub1"/>
</dbReference>
<evidence type="ECO:0000256" key="18">
    <source>
        <dbReference type="ARBA" id="ARBA00048914"/>
    </source>
</evidence>
<evidence type="ECO:0000256" key="10">
    <source>
        <dbReference type="ARBA" id="ARBA00022827"/>
    </source>
</evidence>
<dbReference type="Pfam" id="PF02873">
    <property type="entry name" value="MurB_C"/>
    <property type="match status" value="1"/>
</dbReference>
<evidence type="ECO:0000256" key="12">
    <source>
        <dbReference type="ARBA" id="ARBA00022960"/>
    </source>
</evidence>
<evidence type="ECO:0000256" key="4">
    <source>
        <dbReference type="ARBA" id="ARBA00004752"/>
    </source>
</evidence>
<evidence type="ECO:0000256" key="19">
    <source>
        <dbReference type="HAMAP-Rule" id="MF_00037"/>
    </source>
</evidence>
<dbReference type="GO" id="GO:0051301">
    <property type="term" value="P:cell division"/>
    <property type="evidence" value="ECO:0007669"/>
    <property type="project" value="UniProtKB-KW"/>
</dbReference>
<dbReference type="GO" id="GO:0008360">
    <property type="term" value="P:regulation of cell shape"/>
    <property type="evidence" value="ECO:0007669"/>
    <property type="project" value="UniProtKB-KW"/>
</dbReference>
<dbReference type="InterPro" id="IPR016166">
    <property type="entry name" value="FAD-bd_PCMH"/>
</dbReference>
<name>A0A4R8N257_LEPME</name>
<dbReference type="GO" id="GO:0071949">
    <property type="term" value="F:FAD binding"/>
    <property type="evidence" value="ECO:0007669"/>
    <property type="project" value="InterPro"/>
</dbReference>
<dbReference type="GO" id="GO:0071555">
    <property type="term" value="P:cell wall organization"/>
    <property type="evidence" value="ECO:0007669"/>
    <property type="project" value="UniProtKB-KW"/>
</dbReference>
<keyword evidence="10 19" id="KW-0274">FAD</keyword>
<evidence type="ECO:0000256" key="2">
    <source>
        <dbReference type="ARBA" id="ARBA00003921"/>
    </source>
</evidence>
<dbReference type="PROSITE" id="PS51387">
    <property type="entry name" value="FAD_PCMH"/>
    <property type="match status" value="1"/>
</dbReference>
<dbReference type="InterPro" id="IPR003170">
    <property type="entry name" value="MurB"/>
</dbReference>
<evidence type="ECO:0000256" key="9">
    <source>
        <dbReference type="ARBA" id="ARBA00022630"/>
    </source>
</evidence>
<comment type="similarity">
    <text evidence="19">Belongs to the MurB family.</text>
</comment>
<dbReference type="NCBIfam" id="TIGR00179">
    <property type="entry name" value="murB"/>
    <property type="match status" value="1"/>
</dbReference>
<feature type="domain" description="FAD-binding PCMH-type" evidence="20">
    <location>
        <begin position="17"/>
        <end position="188"/>
    </location>
</feature>
<sequence length="364" mass="40664">MLVQNNIPLAPFTTLGLGGEADYFISIKTKEDLLKALEFSKTQNQTFYILGGGSNTIFRDSGFPGVVFQMQIPGIRCLDTNDDYTFYQVGAGVPWDQFVEYTVKQGLAGIECLSGIPGSVGASPIQNIGAYGQEVKDSIVNVECMNQFGELVTISNEDCKFRYRNSEFKSGIYKEHIVVSVTFQLSKLSPPCFRYPEVQKAWEKIDLEKSFSNNDKKTSMDQRIFQLEAVRNLVIDLRRKKSMVLDENDPNTRSVGSFFMNPILSEKEVVSFLENARKSGFGNPPIYPERAGFKKLSAAWLIENSGIQKGSKYPGGVGISENHCLGLINIAGTTTALLEMAESVRQRVFETFFVRLEMEPVVRP</sequence>
<dbReference type="InterPro" id="IPR006094">
    <property type="entry name" value="Oxid_FAD_bind_N"/>
</dbReference>
<protein>
    <recommendedName>
        <fullName evidence="6 19">UDP-N-acetylenolpyruvoylglucosamine reductase</fullName>
        <ecNumber evidence="5 19">1.3.1.98</ecNumber>
    </recommendedName>
    <alternativeName>
        <fullName evidence="17 19">UDP-N-acetylmuramate dehydrogenase</fullName>
    </alternativeName>
</protein>
<dbReference type="Gene3D" id="3.90.78.10">
    <property type="entry name" value="UDP-N-acetylenolpyruvoylglucosamine reductase, C-terminal domain"/>
    <property type="match status" value="1"/>
</dbReference>
<dbReference type="GO" id="GO:0009252">
    <property type="term" value="P:peptidoglycan biosynthetic process"/>
    <property type="evidence" value="ECO:0007669"/>
    <property type="project" value="UniProtKB-UniRule"/>
</dbReference>
<dbReference type="InterPro" id="IPR011601">
    <property type="entry name" value="MurB_C"/>
</dbReference>
<dbReference type="InterPro" id="IPR036635">
    <property type="entry name" value="MurB_C_sf"/>
</dbReference>
<evidence type="ECO:0000256" key="3">
    <source>
        <dbReference type="ARBA" id="ARBA00004496"/>
    </source>
</evidence>
<evidence type="ECO:0000256" key="15">
    <source>
        <dbReference type="ARBA" id="ARBA00023306"/>
    </source>
</evidence>
<gene>
    <name evidence="19" type="primary">murB</name>
    <name evidence="21" type="ORF">CLV96_2355</name>
</gene>
<keyword evidence="22" id="KW-1185">Reference proteome</keyword>
<comment type="function">
    <text evidence="2 19">Cell wall formation.</text>
</comment>
<comment type="subcellular location">
    <subcellularLocation>
        <location evidence="3 19">Cytoplasm</location>
    </subcellularLocation>
</comment>
<keyword evidence="9 19" id="KW-0285">Flavoprotein</keyword>
<evidence type="ECO:0000256" key="7">
    <source>
        <dbReference type="ARBA" id="ARBA00022490"/>
    </source>
</evidence>
<dbReference type="RefSeq" id="WP_004786510.1">
    <property type="nucleotide sequence ID" value="NZ_SORO01000001.1"/>
</dbReference>
<dbReference type="EMBL" id="SORO01000001">
    <property type="protein sequence ID" value="TDY73326.1"/>
    <property type="molecule type" value="Genomic_DNA"/>
</dbReference>
<dbReference type="OrthoDB" id="9804753at2"/>
<comment type="cofactor">
    <cofactor evidence="1 19">
        <name>FAD</name>
        <dbReference type="ChEBI" id="CHEBI:57692"/>
    </cofactor>
</comment>
<keyword evidence="15 19" id="KW-0131">Cell cycle</keyword>
<keyword evidence="8 19" id="KW-0132">Cell division</keyword>
<dbReference type="STRING" id="1193051.LEP1GSC017_1647"/>
<dbReference type="SUPFAM" id="SSF56194">
    <property type="entry name" value="Uridine diphospho-N-Acetylenolpyruvylglucosamine reductase, MurB, C-terminal domain"/>
    <property type="match status" value="1"/>
</dbReference>
<feature type="active site" description="Proton donor" evidence="19">
    <location>
        <position position="257"/>
    </location>
</feature>
<keyword evidence="11 19" id="KW-0521">NADP</keyword>
<comment type="pathway">
    <text evidence="4 19">Cell wall biogenesis; peptidoglycan biosynthesis.</text>
</comment>
<organism evidence="21 22">
    <name type="scientific">Leptospira meyeri</name>
    <dbReference type="NCBI Taxonomy" id="29508"/>
    <lineage>
        <taxon>Bacteria</taxon>
        <taxon>Pseudomonadati</taxon>
        <taxon>Spirochaetota</taxon>
        <taxon>Spirochaetia</taxon>
        <taxon>Leptospirales</taxon>
        <taxon>Leptospiraceae</taxon>
        <taxon>Leptospira</taxon>
    </lineage>
</organism>
<evidence type="ECO:0000256" key="16">
    <source>
        <dbReference type="ARBA" id="ARBA00023316"/>
    </source>
</evidence>
<keyword evidence="16 19" id="KW-0961">Cell wall biogenesis/degradation</keyword>
<dbReference type="HAMAP" id="MF_00037">
    <property type="entry name" value="MurB"/>
    <property type="match status" value="1"/>
</dbReference>
<dbReference type="Proteomes" id="UP000294684">
    <property type="component" value="Unassembled WGS sequence"/>
</dbReference>
<evidence type="ECO:0000256" key="11">
    <source>
        <dbReference type="ARBA" id="ARBA00022857"/>
    </source>
</evidence>
<comment type="caution">
    <text evidence="21">The sequence shown here is derived from an EMBL/GenBank/DDBJ whole genome shotgun (WGS) entry which is preliminary data.</text>
</comment>
<dbReference type="GeneID" id="79827649"/>
<feature type="active site" evidence="19">
    <location>
        <position position="164"/>
    </location>
</feature>
<dbReference type="PANTHER" id="PTHR21071">
    <property type="entry name" value="UDP-N-ACETYLENOLPYRUVOYLGLUCOSAMINE REDUCTASE"/>
    <property type="match status" value="1"/>
</dbReference>
<evidence type="ECO:0000256" key="6">
    <source>
        <dbReference type="ARBA" id="ARBA00015188"/>
    </source>
</evidence>
<keyword evidence="7 19" id="KW-0963">Cytoplasm</keyword>
<dbReference type="PANTHER" id="PTHR21071:SF4">
    <property type="entry name" value="UDP-N-ACETYLENOLPYRUVOYLGLUCOSAMINE REDUCTASE"/>
    <property type="match status" value="1"/>
</dbReference>
<evidence type="ECO:0000256" key="5">
    <source>
        <dbReference type="ARBA" id="ARBA00012518"/>
    </source>
</evidence>
<keyword evidence="13 19" id="KW-0573">Peptidoglycan synthesis</keyword>
<keyword evidence="14 19" id="KW-0560">Oxidoreductase</keyword>
<dbReference type="Pfam" id="PF01565">
    <property type="entry name" value="FAD_binding_4"/>
    <property type="match status" value="1"/>
</dbReference>
<dbReference type="Gene3D" id="3.30.465.10">
    <property type="match status" value="1"/>
</dbReference>
<evidence type="ECO:0000256" key="17">
    <source>
        <dbReference type="ARBA" id="ARBA00031026"/>
    </source>
</evidence>
<comment type="catalytic activity">
    <reaction evidence="18 19">
        <text>UDP-N-acetyl-alpha-D-muramate + NADP(+) = UDP-N-acetyl-3-O-(1-carboxyvinyl)-alpha-D-glucosamine + NADPH + H(+)</text>
        <dbReference type="Rhea" id="RHEA:12248"/>
        <dbReference type="ChEBI" id="CHEBI:15378"/>
        <dbReference type="ChEBI" id="CHEBI:57783"/>
        <dbReference type="ChEBI" id="CHEBI:58349"/>
        <dbReference type="ChEBI" id="CHEBI:68483"/>
        <dbReference type="ChEBI" id="CHEBI:70757"/>
        <dbReference type="EC" id="1.3.1.98"/>
    </reaction>
</comment>
<accession>A0A4R8N257</accession>